<evidence type="ECO:0000313" key="1">
    <source>
        <dbReference type="EMBL" id="NIK73032.1"/>
    </source>
</evidence>
<reference evidence="1 2" key="1">
    <citation type="submission" date="2020-03" db="EMBL/GenBank/DDBJ databases">
        <title>Genomic Encyclopedia of Type Strains, Phase IV (KMG-IV): sequencing the most valuable type-strain genomes for metagenomic binning, comparative biology and taxonomic classification.</title>
        <authorList>
            <person name="Goeker M."/>
        </authorList>
    </citation>
    <scope>NUCLEOTIDE SEQUENCE [LARGE SCALE GENOMIC DNA]</scope>
    <source>
        <strain evidence="1 2">DSM 5718</strain>
    </source>
</reference>
<name>A0A846MNP3_9BACT</name>
<dbReference type="Proteomes" id="UP000537126">
    <property type="component" value="Unassembled WGS sequence"/>
</dbReference>
<dbReference type="EMBL" id="JAASRN010000001">
    <property type="protein sequence ID" value="NIK73032.1"/>
    <property type="molecule type" value="Genomic_DNA"/>
</dbReference>
<comment type="caution">
    <text evidence="1">The sequence shown here is derived from an EMBL/GenBank/DDBJ whole genome shotgun (WGS) entry which is preliminary data.</text>
</comment>
<proteinExistence type="predicted"/>
<dbReference type="RefSeq" id="WP_166918312.1">
    <property type="nucleotide sequence ID" value="NZ_JAASRN010000001.1"/>
</dbReference>
<gene>
    <name evidence="1" type="ORF">FHS56_000518</name>
</gene>
<sequence length="359" mass="41933">MDITAKIKGIEYEPKLTSQLKMFDFSGFDINRLPANCLINFDGFSFGLSKWVSPKRTRSYPYERVYNTLGTAKRITVIPIIKDEGKNGDRDFVQWDTISLMSLLDVFVVFAYYNAAEKHKKQEDKITKQQFDNELVKQKIAEIKNYHSSALHWNLKEIEQSFPYLIQRVKESYNEIGKRLNVAFHNEQGIDRFANQFINGVKDFMQTSRQKAQEAQKREMQTIQPKEALSTFTKATITIENYLGGKYYFTTDEIRIENDKIYLIEAKHSRTSILPSIGDIKDGLLKMMLYTNLKNVSVNDKEYDAIPVLKLTSSKLTNDIYLTDFETNLELNHRQKEMLKRLFDEANENNFKILIEKAE</sequence>
<organism evidence="1 2">
    <name type="scientific">Thermonema lapsum</name>
    <dbReference type="NCBI Taxonomy" id="28195"/>
    <lineage>
        <taxon>Bacteria</taxon>
        <taxon>Pseudomonadati</taxon>
        <taxon>Bacteroidota</taxon>
        <taxon>Cytophagia</taxon>
        <taxon>Cytophagales</taxon>
        <taxon>Thermonemataceae</taxon>
        <taxon>Thermonema</taxon>
    </lineage>
</organism>
<evidence type="ECO:0000313" key="2">
    <source>
        <dbReference type="Proteomes" id="UP000537126"/>
    </source>
</evidence>
<protein>
    <submittedName>
        <fullName evidence="1">Uncharacterized protein</fullName>
    </submittedName>
</protein>
<dbReference type="AlphaFoldDB" id="A0A846MNP3"/>
<keyword evidence="2" id="KW-1185">Reference proteome</keyword>
<accession>A0A846MNP3</accession>